<dbReference type="AlphaFoldDB" id="A0A8A1M452"/>
<dbReference type="OrthoDB" id="10633905at2759"/>
<evidence type="ECO:0000256" key="1">
    <source>
        <dbReference type="PROSITE-ProRule" id="PRU00042"/>
    </source>
</evidence>
<proteinExistence type="predicted"/>
<evidence type="ECO:0000313" key="5">
    <source>
        <dbReference type="Proteomes" id="UP000663671"/>
    </source>
</evidence>
<keyword evidence="1" id="KW-0862">Zinc</keyword>
<sequence>MLAAVAIWARAAPRRSELDSNFPTLYPSISWSHGLAVCQITTASAPCPFISSTSCLIATVYLALFILSASTSAQSRAVIFIGMEYRVHRFRVDPQASSNPDLYRNLCKAIESLYIRVTVMEEIIESLDGKCFLDRAFGGSICSLKDIKASLQRQSAPSIAPGCPAPGCQKDVDANGLLRHIRTSWNHSHQFHRHILDQRYCFQCGRQFLTARDLGRHEQADHGELHASRIDVFSWSSGGIPFTRLDEEGTQDSEQGTSHCAADARCSTTHDILSPPLARRKRQRQKPKGATSSRKKRAEPSIPNSTQPTCSPPHIAGANRSGTDSGSINHSQTLSSVDDNLGHVDFNLDQSFLSSWLYADTSSVFE</sequence>
<dbReference type="VEuPathDB" id="FungiDB:I7I51_08869"/>
<feature type="region of interest" description="Disordered" evidence="2">
    <location>
        <begin position="271"/>
        <end position="333"/>
    </location>
</feature>
<dbReference type="InterPro" id="IPR013087">
    <property type="entry name" value="Znf_C2H2_type"/>
</dbReference>
<evidence type="ECO:0000259" key="3">
    <source>
        <dbReference type="PROSITE" id="PS50157"/>
    </source>
</evidence>
<evidence type="ECO:0000256" key="2">
    <source>
        <dbReference type="SAM" id="MobiDB-lite"/>
    </source>
</evidence>
<dbReference type="EMBL" id="CP069109">
    <property type="protein sequence ID" value="QSS59434.1"/>
    <property type="molecule type" value="Genomic_DNA"/>
</dbReference>
<dbReference type="PROSITE" id="PS50157">
    <property type="entry name" value="ZINC_FINGER_C2H2_2"/>
    <property type="match status" value="1"/>
</dbReference>
<accession>A0A8A1M452</accession>
<reference evidence="4" key="1">
    <citation type="submission" date="2021-01" db="EMBL/GenBank/DDBJ databases">
        <title>Chromosome-level genome assembly of a human fungal pathogen reveals clustering of transcriptionally co-regulated genes.</title>
        <authorList>
            <person name="Voorhies M."/>
            <person name="Cohen S."/>
            <person name="Shea T.P."/>
            <person name="Petrus S."/>
            <person name="Munoz J.F."/>
            <person name="Poplawski S."/>
            <person name="Goldman W.E."/>
            <person name="Michael T."/>
            <person name="Cuomo C.A."/>
            <person name="Sil A."/>
            <person name="Beyhan S."/>
        </authorList>
    </citation>
    <scope>NUCLEOTIDE SEQUENCE</scope>
    <source>
        <strain evidence="4">WU24</strain>
    </source>
</reference>
<dbReference type="Proteomes" id="UP000663671">
    <property type="component" value="Chromosome 2"/>
</dbReference>
<gene>
    <name evidence="4" type="ORF">I7I51_08869</name>
</gene>
<keyword evidence="1" id="KW-0479">Metal-binding</keyword>
<feature type="compositionally biased region" description="Polar residues" evidence="2">
    <location>
        <begin position="320"/>
        <end position="333"/>
    </location>
</feature>
<name>A0A8A1M452_AJECA</name>
<evidence type="ECO:0000313" key="4">
    <source>
        <dbReference type="EMBL" id="QSS59434.1"/>
    </source>
</evidence>
<feature type="compositionally biased region" description="Basic residues" evidence="2">
    <location>
        <begin position="278"/>
        <end position="297"/>
    </location>
</feature>
<keyword evidence="1" id="KW-0863">Zinc-finger</keyword>
<dbReference type="PROSITE" id="PS00028">
    <property type="entry name" value="ZINC_FINGER_C2H2_1"/>
    <property type="match status" value="1"/>
</dbReference>
<protein>
    <recommendedName>
        <fullName evidence="3">C2H2-type domain-containing protein</fullName>
    </recommendedName>
</protein>
<feature type="domain" description="C2H2-type" evidence="3">
    <location>
        <begin position="199"/>
        <end position="222"/>
    </location>
</feature>
<organism evidence="4 5">
    <name type="scientific">Ajellomyces capsulatus</name>
    <name type="common">Darling's disease fungus</name>
    <name type="synonym">Histoplasma capsulatum</name>
    <dbReference type="NCBI Taxonomy" id="5037"/>
    <lineage>
        <taxon>Eukaryota</taxon>
        <taxon>Fungi</taxon>
        <taxon>Dikarya</taxon>
        <taxon>Ascomycota</taxon>
        <taxon>Pezizomycotina</taxon>
        <taxon>Eurotiomycetes</taxon>
        <taxon>Eurotiomycetidae</taxon>
        <taxon>Onygenales</taxon>
        <taxon>Ajellomycetaceae</taxon>
        <taxon>Histoplasma</taxon>
    </lineage>
</organism>
<dbReference type="GO" id="GO:0008270">
    <property type="term" value="F:zinc ion binding"/>
    <property type="evidence" value="ECO:0007669"/>
    <property type="project" value="UniProtKB-KW"/>
</dbReference>